<keyword evidence="4" id="KW-1185">Reference proteome</keyword>
<evidence type="ECO:0000313" key="4">
    <source>
        <dbReference type="Proteomes" id="UP001648503"/>
    </source>
</evidence>
<gene>
    <name evidence="3" type="ORF">BASA50_010532</name>
</gene>
<feature type="region of interest" description="Disordered" evidence="1">
    <location>
        <begin position="56"/>
        <end position="109"/>
    </location>
</feature>
<protein>
    <submittedName>
        <fullName evidence="3">Uncharacterized protein</fullName>
    </submittedName>
</protein>
<feature type="compositionally biased region" description="Polar residues" evidence="1">
    <location>
        <begin position="91"/>
        <end position="104"/>
    </location>
</feature>
<proteinExistence type="predicted"/>
<feature type="compositionally biased region" description="Low complexity" evidence="1">
    <location>
        <begin position="63"/>
        <end position="85"/>
    </location>
</feature>
<keyword evidence="2" id="KW-0732">Signal</keyword>
<evidence type="ECO:0000313" key="3">
    <source>
        <dbReference type="EMBL" id="KAH6588732.1"/>
    </source>
</evidence>
<evidence type="ECO:0000256" key="2">
    <source>
        <dbReference type="SAM" id="SignalP"/>
    </source>
</evidence>
<feature type="signal peptide" evidence="2">
    <location>
        <begin position="1"/>
        <end position="18"/>
    </location>
</feature>
<feature type="chain" id="PRO_5046810356" evidence="2">
    <location>
        <begin position="19"/>
        <end position="318"/>
    </location>
</feature>
<accession>A0ABQ8EYC1</accession>
<dbReference type="Proteomes" id="UP001648503">
    <property type="component" value="Unassembled WGS sequence"/>
</dbReference>
<dbReference type="EMBL" id="JAFCIX010000494">
    <property type="protein sequence ID" value="KAH6588732.1"/>
    <property type="molecule type" value="Genomic_DNA"/>
</dbReference>
<evidence type="ECO:0000256" key="1">
    <source>
        <dbReference type="SAM" id="MobiDB-lite"/>
    </source>
</evidence>
<organism evidence="3 4">
    <name type="scientific">Batrachochytrium salamandrivorans</name>
    <dbReference type="NCBI Taxonomy" id="1357716"/>
    <lineage>
        <taxon>Eukaryota</taxon>
        <taxon>Fungi</taxon>
        <taxon>Fungi incertae sedis</taxon>
        <taxon>Chytridiomycota</taxon>
        <taxon>Chytridiomycota incertae sedis</taxon>
        <taxon>Chytridiomycetes</taxon>
        <taxon>Rhizophydiales</taxon>
        <taxon>Rhizophydiales incertae sedis</taxon>
        <taxon>Batrachochytrium</taxon>
    </lineage>
</organism>
<name>A0ABQ8EYC1_9FUNG</name>
<reference evidence="3 4" key="1">
    <citation type="submission" date="2021-02" db="EMBL/GenBank/DDBJ databases">
        <title>Variation within the Batrachochytrium salamandrivorans European outbreak.</title>
        <authorList>
            <person name="Kelly M."/>
            <person name="Pasmans F."/>
            <person name="Shea T.P."/>
            <person name="Munoz J.F."/>
            <person name="Carranza S."/>
            <person name="Cuomo C.A."/>
            <person name="Martel A."/>
        </authorList>
    </citation>
    <scope>NUCLEOTIDE SEQUENCE [LARGE SCALE GENOMIC DNA]</scope>
    <source>
        <strain evidence="3 4">AMFP18/2</strain>
    </source>
</reference>
<comment type="caution">
    <text evidence="3">The sequence shown here is derived from an EMBL/GenBank/DDBJ whole genome shotgun (WGS) entry which is preliminary data.</text>
</comment>
<sequence>MRVGIGVILSVLSSSVLATVIPNDDSHGLLLVRRTVNPDNRAVLWKRADEDQMQVVPFGSGVGSSAGSSRSESASAGDDAGASTGDDAEANTSIGKSNPNNSRGKSILSRLGRPFRTFRTNLKTAKQEVALEHDGKNLQNAIKALTKVTEGETKDKFISDIEKNLRIALELARGFMKAFDTKDKRPFFLIFPEGKNRKSLIKKITAMQKNAKKYTEKHVNGITRVLIYIKVRPRSVIDELKKITRSIFRMHRLTVGLHDRVYIKLIPKAKLEGNKENIEITNDYMFKMRDYRDGASEALKSIKREIRSGGVKLKRKAP</sequence>